<organism evidence="2 3">
    <name type="scientific">Kutzneria viridogrisea</name>
    <dbReference type="NCBI Taxonomy" id="47990"/>
    <lineage>
        <taxon>Bacteria</taxon>
        <taxon>Bacillati</taxon>
        <taxon>Actinomycetota</taxon>
        <taxon>Actinomycetes</taxon>
        <taxon>Pseudonocardiales</taxon>
        <taxon>Pseudonocardiaceae</taxon>
        <taxon>Kutzneria</taxon>
    </lineage>
</organism>
<dbReference type="Proteomes" id="UP000517916">
    <property type="component" value="Unassembled WGS sequence"/>
</dbReference>
<feature type="chain" id="PRO_5046461349" evidence="1">
    <location>
        <begin position="23"/>
        <end position="313"/>
    </location>
</feature>
<feature type="signal peptide" evidence="1">
    <location>
        <begin position="1"/>
        <end position="22"/>
    </location>
</feature>
<dbReference type="EMBL" id="JACJID010000004">
    <property type="protein sequence ID" value="MBA8928105.1"/>
    <property type="molecule type" value="Genomic_DNA"/>
</dbReference>
<name>A0ABR6BMH5_9PSEU</name>
<comment type="caution">
    <text evidence="2">The sequence shown here is derived from an EMBL/GenBank/DDBJ whole genome shotgun (WGS) entry which is preliminary data.</text>
</comment>
<reference evidence="2 3" key="1">
    <citation type="submission" date="2020-08" db="EMBL/GenBank/DDBJ databases">
        <title>Genomic Encyclopedia of Archaeal and Bacterial Type Strains, Phase II (KMG-II): from individual species to whole genera.</title>
        <authorList>
            <person name="Goeker M."/>
        </authorList>
    </citation>
    <scope>NUCLEOTIDE SEQUENCE [LARGE SCALE GENOMIC DNA]</scope>
    <source>
        <strain evidence="2 3">DSM 43850</strain>
    </source>
</reference>
<dbReference type="SUPFAM" id="SSF53474">
    <property type="entry name" value="alpha/beta-Hydrolases"/>
    <property type="match status" value="1"/>
</dbReference>
<evidence type="ECO:0000313" key="3">
    <source>
        <dbReference type="Proteomes" id="UP000517916"/>
    </source>
</evidence>
<dbReference type="Pfam" id="PF00756">
    <property type="entry name" value="Esterase"/>
    <property type="match status" value="1"/>
</dbReference>
<proteinExistence type="predicted"/>
<accession>A0ABR6BMH5</accession>
<evidence type="ECO:0000256" key="1">
    <source>
        <dbReference type="SAM" id="SignalP"/>
    </source>
</evidence>
<dbReference type="InterPro" id="IPR050583">
    <property type="entry name" value="Mycobacterial_A85_antigen"/>
</dbReference>
<dbReference type="InterPro" id="IPR029058">
    <property type="entry name" value="AB_hydrolase_fold"/>
</dbReference>
<dbReference type="GO" id="GO:0016787">
    <property type="term" value="F:hydrolase activity"/>
    <property type="evidence" value="ECO:0007669"/>
    <property type="project" value="UniProtKB-KW"/>
</dbReference>
<keyword evidence="2" id="KW-0378">Hydrolase</keyword>
<dbReference type="RefSeq" id="WP_025356798.1">
    <property type="nucleotide sequence ID" value="NZ_BAAABQ010000030.1"/>
</dbReference>
<dbReference type="InterPro" id="IPR000801">
    <property type="entry name" value="Esterase-like"/>
</dbReference>
<dbReference type="PANTHER" id="PTHR48098">
    <property type="entry name" value="ENTEROCHELIN ESTERASE-RELATED"/>
    <property type="match status" value="1"/>
</dbReference>
<sequence>MNRLLAALMLLGVGTVAPQQQALTADDGASVVVQSQVDARTLDLTISSPALGTSAPVRLLLPAHWYDQPDRTWPVLYLLHGCCEVADYQSWTRFTDVERFTADKDVLVVMPSDGQAGMYSKWAKSVPDWESFHLTELLQILRKGYRAGGPMAVAGLSIGGYGAMAYAFRHPGMFTAAASFSGIPDTTLPAVPEFIQSVLARVGYGPWDLWGNEFLNYQTWAEHNPSAHVDKLRGTALFVSCGNGFPGPLDPPTGADLIEPVAQVSSQAFVAALRLGGVPVTTDFYGGGTHSWPYWERELHKAWPMLAAGLRLG</sequence>
<protein>
    <submittedName>
        <fullName evidence="2">S-formylglutathione hydrolase FrmB</fullName>
    </submittedName>
</protein>
<dbReference type="PANTHER" id="PTHR48098:SF1">
    <property type="entry name" value="DIACYLGLYCEROL ACYLTRANSFERASE_MYCOLYLTRANSFERASE AG85A"/>
    <property type="match status" value="1"/>
</dbReference>
<keyword evidence="3" id="KW-1185">Reference proteome</keyword>
<evidence type="ECO:0000313" key="2">
    <source>
        <dbReference type="EMBL" id="MBA8928105.1"/>
    </source>
</evidence>
<keyword evidence="1" id="KW-0732">Signal</keyword>
<dbReference type="Gene3D" id="3.40.50.1820">
    <property type="entry name" value="alpha/beta hydrolase"/>
    <property type="match status" value="1"/>
</dbReference>
<gene>
    <name evidence="2" type="ORF">BC739_005322</name>
</gene>